<keyword evidence="2 3" id="KW-0238">DNA-binding</keyword>
<evidence type="ECO:0000256" key="1">
    <source>
        <dbReference type="ARBA" id="ARBA00022491"/>
    </source>
</evidence>
<dbReference type="InterPro" id="IPR050624">
    <property type="entry name" value="HTH-type_Tx_Regulator"/>
</dbReference>
<evidence type="ECO:0000256" key="2">
    <source>
        <dbReference type="ARBA" id="ARBA00023125"/>
    </source>
</evidence>
<dbReference type="Proteomes" id="UP000637359">
    <property type="component" value="Unassembled WGS sequence"/>
</dbReference>
<evidence type="ECO:0000313" key="6">
    <source>
        <dbReference type="Proteomes" id="UP000637359"/>
    </source>
</evidence>
<dbReference type="PRINTS" id="PR00455">
    <property type="entry name" value="HTHTETR"/>
</dbReference>
<protein>
    <submittedName>
        <fullName evidence="5">TetR/AcrR family transcriptional regulator</fullName>
    </submittedName>
</protein>
<organism evidence="5 6">
    <name type="scientific">Ornithinibacillus hominis</name>
    <dbReference type="NCBI Taxonomy" id="2763055"/>
    <lineage>
        <taxon>Bacteria</taxon>
        <taxon>Bacillati</taxon>
        <taxon>Bacillota</taxon>
        <taxon>Bacilli</taxon>
        <taxon>Bacillales</taxon>
        <taxon>Bacillaceae</taxon>
        <taxon>Ornithinibacillus</taxon>
    </lineage>
</organism>
<evidence type="ECO:0000256" key="3">
    <source>
        <dbReference type="PROSITE-ProRule" id="PRU00335"/>
    </source>
</evidence>
<reference evidence="5" key="1">
    <citation type="submission" date="2020-08" db="EMBL/GenBank/DDBJ databases">
        <title>Genome public.</title>
        <authorList>
            <person name="Liu C."/>
            <person name="Sun Q."/>
        </authorList>
    </citation>
    <scope>NUCLEOTIDE SEQUENCE</scope>
    <source>
        <strain evidence="5">BX22</strain>
    </source>
</reference>
<dbReference type="InterPro" id="IPR001647">
    <property type="entry name" value="HTH_TetR"/>
</dbReference>
<sequence length="199" mass="23475">MVRTSNIERRRKKEATILKHAKDVFCRNGYINVTMQDIIDECSISRGGIYLYFSSVDEIYMEVVKRRNHRNFEAVKRAVAENTPFFELWNSYLIVQKQRLLHLEDSMLRSTYEFLFTHKNEENRHFQQSLLHHIKSTILEILLLGVRQGVLRNEKIDMLAENFMFVIEGLGILSLVGGITEEHISKQFSLLESMLPLRR</sequence>
<dbReference type="PANTHER" id="PTHR43479">
    <property type="entry name" value="ACREF/ENVCD OPERON REPRESSOR-RELATED"/>
    <property type="match status" value="1"/>
</dbReference>
<dbReference type="EMBL" id="JACOOL010000008">
    <property type="protein sequence ID" value="MBC5637552.1"/>
    <property type="molecule type" value="Genomic_DNA"/>
</dbReference>
<evidence type="ECO:0000259" key="4">
    <source>
        <dbReference type="PROSITE" id="PS50977"/>
    </source>
</evidence>
<evidence type="ECO:0000313" key="5">
    <source>
        <dbReference type="EMBL" id="MBC5637552.1"/>
    </source>
</evidence>
<dbReference type="PROSITE" id="PS50977">
    <property type="entry name" value="HTH_TETR_2"/>
    <property type="match status" value="1"/>
</dbReference>
<proteinExistence type="predicted"/>
<name>A0A923RKV0_9BACI</name>
<dbReference type="Pfam" id="PF00440">
    <property type="entry name" value="TetR_N"/>
    <property type="match status" value="1"/>
</dbReference>
<feature type="domain" description="HTH tetR-type" evidence="4">
    <location>
        <begin position="11"/>
        <end position="71"/>
    </location>
</feature>
<dbReference type="RefSeq" id="WP_186870258.1">
    <property type="nucleotide sequence ID" value="NZ_JACOOL010000008.1"/>
</dbReference>
<keyword evidence="1" id="KW-0678">Repressor</keyword>
<dbReference type="GO" id="GO:0003677">
    <property type="term" value="F:DNA binding"/>
    <property type="evidence" value="ECO:0007669"/>
    <property type="project" value="UniProtKB-UniRule"/>
</dbReference>
<keyword evidence="6" id="KW-1185">Reference proteome</keyword>
<dbReference type="SUPFAM" id="SSF46689">
    <property type="entry name" value="Homeodomain-like"/>
    <property type="match status" value="1"/>
</dbReference>
<accession>A0A923RKV0</accession>
<comment type="caution">
    <text evidence="5">The sequence shown here is derived from an EMBL/GenBank/DDBJ whole genome shotgun (WGS) entry which is preliminary data.</text>
</comment>
<gene>
    <name evidence="5" type="ORF">H8S33_12115</name>
</gene>
<dbReference type="AlphaFoldDB" id="A0A923RKV0"/>
<dbReference type="Gene3D" id="1.10.357.10">
    <property type="entry name" value="Tetracycline Repressor, domain 2"/>
    <property type="match status" value="1"/>
</dbReference>
<dbReference type="PANTHER" id="PTHR43479:SF11">
    <property type="entry name" value="ACREF_ENVCD OPERON REPRESSOR-RELATED"/>
    <property type="match status" value="1"/>
</dbReference>
<dbReference type="InterPro" id="IPR009057">
    <property type="entry name" value="Homeodomain-like_sf"/>
</dbReference>
<feature type="DNA-binding region" description="H-T-H motif" evidence="3">
    <location>
        <begin position="34"/>
        <end position="53"/>
    </location>
</feature>
<dbReference type="Gene3D" id="1.10.10.60">
    <property type="entry name" value="Homeodomain-like"/>
    <property type="match status" value="1"/>
</dbReference>